<sequence length="444" mass="50195">MERTLICETPKKVGKKIKINGFVHVVRAHGKIAFADITDRSGILQVVGEEDLADLRPQYAVEIEGVVQARPEKMINDKIKTGTVELTAEKVIVLAKSDEMPFDMGGETLNLELPTLLDFRTLTLRHQKIKEIFKVQAAVLAGFRNASEDIGCTEVTVPTISASATEGGAEVFSVDYYGHKAFMTQSPQLYKQMMVPSLERVYTIAKAYRAEPSVTTRHLSEATQMDCELGFVEFDELLDALEFVGGKTLKYVEEKCGKIFKDYGVSELKIPAKIPRLTMREAQVIIKDRTGVDHTKEKDLDPEDEKEICKWALEEKESDLVTVTHYPTKKRAFYTKPDPEDPEFSLSYDLLFRGLEILSGSQRVNDHEELVSAIKDRGMDPANFTMYLQTFKYGMPPEGGFSFGLERITMKLLNLGNVREASLFPRDMERVDFRFSQKEDLSSK</sequence>
<dbReference type="NCBIfam" id="NF003483">
    <property type="entry name" value="PRK05159.1"/>
    <property type="match status" value="1"/>
</dbReference>
<organism evidence="10 11">
    <name type="scientific">Candidatus Woesebacteria bacterium GW2011_GWB1_39_10</name>
    <dbReference type="NCBI Taxonomy" id="1618572"/>
    <lineage>
        <taxon>Bacteria</taxon>
        <taxon>Candidatus Woeseibacteriota</taxon>
    </lineage>
</organism>
<evidence type="ECO:0000313" key="11">
    <source>
        <dbReference type="Proteomes" id="UP000034774"/>
    </source>
</evidence>
<comment type="similarity">
    <text evidence="2">Belongs to the class-II aminoacyl-tRNA synthetase family. Type 2 subfamily.</text>
</comment>
<evidence type="ECO:0000259" key="9">
    <source>
        <dbReference type="PROSITE" id="PS50862"/>
    </source>
</evidence>
<keyword evidence="8 10" id="KW-0030">Aminoacyl-tRNA synthetase</keyword>
<dbReference type="EMBL" id="LBVU01000003">
    <property type="protein sequence ID" value="KKQ91999.1"/>
    <property type="molecule type" value="Genomic_DNA"/>
</dbReference>
<dbReference type="PATRIC" id="fig|1618572.3.peg.446"/>
<evidence type="ECO:0000256" key="8">
    <source>
        <dbReference type="ARBA" id="ARBA00023146"/>
    </source>
</evidence>
<accession>A0A0G0P1K0</accession>
<evidence type="ECO:0000256" key="2">
    <source>
        <dbReference type="ARBA" id="ARBA00005312"/>
    </source>
</evidence>
<proteinExistence type="inferred from homology"/>
<keyword evidence="3" id="KW-0963">Cytoplasm</keyword>
<keyword evidence="6" id="KW-0067">ATP-binding</keyword>
<dbReference type="InterPro" id="IPR012340">
    <property type="entry name" value="NA-bd_OB-fold"/>
</dbReference>
<dbReference type="Gene3D" id="2.40.50.140">
    <property type="entry name" value="Nucleic acid-binding proteins"/>
    <property type="match status" value="1"/>
</dbReference>
<dbReference type="PANTHER" id="PTHR43450">
    <property type="entry name" value="ASPARTYL-TRNA SYNTHETASE"/>
    <property type="match status" value="1"/>
</dbReference>
<dbReference type="GO" id="GO:0006422">
    <property type="term" value="P:aspartyl-tRNA aminoacylation"/>
    <property type="evidence" value="ECO:0007669"/>
    <property type="project" value="InterPro"/>
</dbReference>
<dbReference type="PROSITE" id="PS50862">
    <property type="entry name" value="AA_TRNA_LIGASE_II"/>
    <property type="match status" value="1"/>
</dbReference>
<evidence type="ECO:0000313" key="10">
    <source>
        <dbReference type="EMBL" id="KKQ91999.1"/>
    </source>
</evidence>
<dbReference type="InterPro" id="IPR045864">
    <property type="entry name" value="aa-tRNA-synth_II/BPL/LPL"/>
</dbReference>
<dbReference type="Pfam" id="PF01336">
    <property type="entry name" value="tRNA_anti-codon"/>
    <property type="match status" value="1"/>
</dbReference>
<dbReference type="SUPFAM" id="SSF55681">
    <property type="entry name" value="Class II aaRS and biotin synthetases"/>
    <property type="match status" value="1"/>
</dbReference>
<evidence type="ECO:0000256" key="3">
    <source>
        <dbReference type="ARBA" id="ARBA00022490"/>
    </source>
</evidence>
<name>A0A0G0P1K0_9BACT</name>
<dbReference type="PRINTS" id="PR01042">
    <property type="entry name" value="TRNASYNTHASP"/>
</dbReference>
<dbReference type="Proteomes" id="UP000034774">
    <property type="component" value="Unassembled WGS sequence"/>
</dbReference>
<keyword evidence="7" id="KW-0648">Protein biosynthesis</keyword>
<comment type="caution">
    <text evidence="10">The sequence shown here is derived from an EMBL/GenBank/DDBJ whole genome shotgun (WGS) entry which is preliminary data.</text>
</comment>
<dbReference type="InterPro" id="IPR002312">
    <property type="entry name" value="Asp/Asn-tRNA-synth_IIb"/>
</dbReference>
<dbReference type="InterPro" id="IPR004365">
    <property type="entry name" value="NA-bd_OB_tRNA"/>
</dbReference>
<evidence type="ECO:0000256" key="7">
    <source>
        <dbReference type="ARBA" id="ARBA00022917"/>
    </source>
</evidence>
<evidence type="ECO:0000256" key="6">
    <source>
        <dbReference type="ARBA" id="ARBA00022840"/>
    </source>
</evidence>
<dbReference type="Pfam" id="PF00152">
    <property type="entry name" value="tRNA-synt_2"/>
    <property type="match status" value="1"/>
</dbReference>
<dbReference type="AlphaFoldDB" id="A0A0G0P1K0"/>
<dbReference type="GO" id="GO:0005829">
    <property type="term" value="C:cytosol"/>
    <property type="evidence" value="ECO:0007669"/>
    <property type="project" value="TreeGrafter"/>
</dbReference>
<keyword evidence="5" id="KW-0547">Nucleotide-binding</keyword>
<keyword evidence="4" id="KW-0436">Ligase</keyword>
<evidence type="ECO:0000256" key="4">
    <source>
        <dbReference type="ARBA" id="ARBA00022598"/>
    </source>
</evidence>
<dbReference type="GO" id="GO:0005524">
    <property type="term" value="F:ATP binding"/>
    <property type="evidence" value="ECO:0007669"/>
    <property type="project" value="UniProtKB-KW"/>
</dbReference>
<dbReference type="GO" id="GO:0017101">
    <property type="term" value="C:aminoacyl-tRNA synthetase multienzyme complex"/>
    <property type="evidence" value="ECO:0007669"/>
    <property type="project" value="TreeGrafter"/>
</dbReference>
<dbReference type="InterPro" id="IPR004523">
    <property type="entry name" value="Asp-tRNA_synthase_2"/>
</dbReference>
<comment type="subcellular location">
    <subcellularLocation>
        <location evidence="1">Cytoplasm</location>
    </subcellularLocation>
</comment>
<dbReference type="STRING" id="1618572.UT17_C0003G0022"/>
<dbReference type="SUPFAM" id="SSF50249">
    <property type="entry name" value="Nucleic acid-binding proteins"/>
    <property type="match status" value="1"/>
</dbReference>
<evidence type="ECO:0000256" key="5">
    <source>
        <dbReference type="ARBA" id="ARBA00022741"/>
    </source>
</evidence>
<evidence type="ECO:0000256" key="1">
    <source>
        <dbReference type="ARBA" id="ARBA00004496"/>
    </source>
</evidence>
<dbReference type="PANTHER" id="PTHR43450:SF1">
    <property type="entry name" value="ASPARTATE--TRNA LIGASE, CYTOPLASMIC"/>
    <property type="match status" value="1"/>
</dbReference>
<dbReference type="Gene3D" id="3.30.930.10">
    <property type="entry name" value="Bira Bifunctional Protein, Domain 2"/>
    <property type="match status" value="1"/>
</dbReference>
<dbReference type="GO" id="GO:0004815">
    <property type="term" value="F:aspartate-tRNA ligase activity"/>
    <property type="evidence" value="ECO:0007669"/>
    <property type="project" value="InterPro"/>
</dbReference>
<protein>
    <submittedName>
        <fullName evidence="10">Aspartyl-tRNA synthetase</fullName>
    </submittedName>
</protein>
<dbReference type="InterPro" id="IPR004364">
    <property type="entry name" value="Aa-tRNA-synt_II"/>
</dbReference>
<gene>
    <name evidence="10" type="ORF">UT17_C0003G0022</name>
</gene>
<reference evidence="10 11" key="1">
    <citation type="journal article" date="2015" name="Nature">
        <title>rRNA introns, odd ribosomes, and small enigmatic genomes across a large radiation of phyla.</title>
        <authorList>
            <person name="Brown C.T."/>
            <person name="Hug L.A."/>
            <person name="Thomas B.C."/>
            <person name="Sharon I."/>
            <person name="Castelle C.J."/>
            <person name="Singh A."/>
            <person name="Wilkins M.J."/>
            <person name="Williams K.H."/>
            <person name="Banfield J.F."/>
        </authorList>
    </citation>
    <scope>NUCLEOTIDE SEQUENCE [LARGE SCALE GENOMIC DNA]</scope>
</reference>
<feature type="domain" description="Aminoacyl-transfer RNA synthetases class-II family profile" evidence="9">
    <location>
        <begin position="133"/>
        <end position="425"/>
    </location>
</feature>
<dbReference type="InterPro" id="IPR006195">
    <property type="entry name" value="aa-tRNA-synth_II"/>
</dbReference>
<dbReference type="GO" id="GO:0003723">
    <property type="term" value="F:RNA binding"/>
    <property type="evidence" value="ECO:0007669"/>
    <property type="project" value="TreeGrafter"/>
</dbReference>